<gene>
    <name evidence="3" type="ORF">SAMN05660742_12269</name>
</gene>
<feature type="transmembrane region" description="Helical" evidence="1">
    <location>
        <begin position="75"/>
        <end position="93"/>
    </location>
</feature>
<feature type="domain" description="Cyanobacterial TRADD-N associated 2 transmembrane" evidence="2">
    <location>
        <begin position="151"/>
        <end position="214"/>
    </location>
</feature>
<keyword evidence="1" id="KW-0812">Transmembrane</keyword>
<evidence type="ECO:0000259" key="2">
    <source>
        <dbReference type="Pfam" id="PF20712"/>
    </source>
</evidence>
<dbReference type="Proteomes" id="UP000199662">
    <property type="component" value="Unassembled WGS sequence"/>
</dbReference>
<dbReference type="AlphaFoldDB" id="A0A1H7CK10"/>
<name>A0A1H7CK10_9FIRM</name>
<protein>
    <recommendedName>
        <fullName evidence="2">Cyanobacterial TRADD-N associated 2 transmembrane domain-containing protein</fullName>
    </recommendedName>
</protein>
<evidence type="ECO:0000313" key="3">
    <source>
        <dbReference type="EMBL" id="SEJ89796.1"/>
    </source>
</evidence>
<organism evidence="3 4">
    <name type="scientific">Propionispira arboris</name>
    <dbReference type="NCBI Taxonomy" id="84035"/>
    <lineage>
        <taxon>Bacteria</taxon>
        <taxon>Bacillati</taxon>
        <taxon>Bacillota</taxon>
        <taxon>Negativicutes</taxon>
        <taxon>Selenomonadales</taxon>
        <taxon>Selenomonadaceae</taxon>
        <taxon>Propionispira</taxon>
    </lineage>
</organism>
<dbReference type="STRING" id="84035.SAMN05660742_12269"/>
<sequence>MWFKKDICNTNIEPEIEENFNSSINESVLLHEIERIEFSIERQATKKNLMILFIIAYGMVFYFMNDYILDNRIPTILIASIVVITGTWVWVFSKGNEKLAKRQVAILKKQLTGIKNNEGTNDDEIDYFTPLVNLNIKNLGDYYELVKESNAKSFWVALIMSGIGITIIFLAIMAGFSGNPEYKDVAYISTVAGVFIELITGLLFYLYNKTIIQLKKYHSSLLDMQNVLLSFKLIGDVKDEKVKIELMKEMLSFLVKHK</sequence>
<dbReference type="Pfam" id="PF20712">
    <property type="entry name" value="CyanoTRADDas_TM"/>
    <property type="match status" value="1"/>
</dbReference>
<keyword evidence="1" id="KW-0472">Membrane</keyword>
<keyword evidence="1" id="KW-1133">Transmembrane helix</keyword>
<evidence type="ECO:0000256" key="1">
    <source>
        <dbReference type="SAM" id="Phobius"/>
    </source>
</evidence>
<feature type="transmembrane region" description="Helical" evidence="1">
    <location>
        <begin position="49"/>
        <end position="69"/>
    </location>
</feature>
<keyword evidence="4" id="KW-1185">Reference proteome</keyword>
<feature type="transmembrane region" description="Helical" evidence="1">
    <location>
        <begin position="186"/>
        <end position="207"/>
    </location>
</feature>
<dbReference type="RefSeq" id="WP_245741468.1">
    <property type="nucleotide sequence ID" value="NZ_FNZK01000022.1"/>
</dbReference>
<dbReference type="EMBL" id="FNZK01000022">
    <property type="protein sequence ID" value="SEJ89796.1"/>
    <property type="molecule type" value="Genomic_DNA"/>
</dbReference>
<proteinExistence type="predicted"/>
<accession>A0A1H7CK10</accession>
<feature type="transmembrane region" description="Helical" evidence="1">
    <location>
        <begin position="154"/>
        <end position="174"/>
    </location>
</feature>
<reference evidence="4" key="1">
    <citation type="submission" date="2016-10" db="EMBL/GenBank/DDBJ databases">
        <authorList>
            <person name="Varghese N."/>
            <person name="Submissions S."/>
        </authorList>
    </citation>
    <scope>NUCLEOTIDE SEQUENCE [LARGE SCALE GENOMIC DNA]</scope>
    <source>
        <strain evidence="4">DSM 2179</strain>
    </source>
</reference>
<dbReference type="InterPro" id="IPR048567">
    <property type="entry name" value="CyanoTRADDas_TM"/>
</dbReference>
<evidence type="ECO:0000313" key="4">
    <source>
        <dbReference type="Proteomes" id="UP000199662"/>
    </source>
</evidence>